<keyword evidence="8" id="KW-0255">Endonuclease</keyword>
<evidence type="ECO:0000256" key="6">
    <source>
        <dbReference type="ARBA" id="ARBA00022722"/>
    </source>
</evidence>
<evidence type="ECO:0000256" key="10">
    <source>
        <dbReference type="ARBA" id="ARBA00022842"/>
    </source>
</evidence>
<dbReference type="SUPFAM" id="SSF55658">
    <property type="entry name" value="L9 N-domain-like"/>
    <property type="match status" value="1"/>
</dbReference>
<dbReference type="GO" id="GO:0046872">
    <property type="term" value="F:metal ion binding"/>
    <property type="evidence" value="ECO:0007669"/>
    <property type="project" value="UniProtKB-KW"/>
</dbReference>
<evidence type="ECO:0000256" key="4">
    <source>
        <dbReference type="ARBA" id="ARBA00012180"/>
    </source>
</evidence>
<evidence type="ECO:0000259" key="11">
    <source>
        <dbReference type="Pfam" id="PF01693"/>
    </source>
</evidence>
<evidence type="ECO:0000256" key="1">
    <source>
        <dbReference type="ARBA" id="ARBA00001946"/>
    </source>
</evidence>
<feature type="domain" description="Ribonuclease H1 N-terminal" evidence="11">
    <location>
        <begin position="10"/>
        <end position="52"/>
    </location>
</feature>
<keyword evidence="6" id="KW-0540">Nuclease</keyword>
<dbReference type="OMA" id="VIWDECK"/>
<organism evidence="13">
    <name type="scientific">Aureococcus anophagefferens</name>
    <name type="common">Harmful bloom alga</name>
    <dbReference type="NCBI Taxonomy" id="44056"/>
    <lineage>
        <taxon>Eukaryota</taxon>
        <taxon>Sar</taxon>
        <taxon>Stramenopiles</taxon>
        <taxon>Ochrophyta</taxon>
        <taxon>Pelagophyceae</taxon>
        <taxon>Pelagomonadales</taxon>
        <taxon>Pelagomonadaceae</taxon>
        <taxon>Aureococcus</taxon>
    </lineage>
</organism>
<evidence type="ECO:0000256" key="7">
    <source>
        <dbReference type="ARBA" id="ARBA00022723"/>
    </source>
</evidence>
<dbReference type="FunFam" id="3.40.970.10:FF:000002">
    <property type="entry name" value="Ribonuclease H"/>
    <property type="match status" value="1"/>
</dbReference>
<dbReference type="EMBL" id="GL833139">
    <property type="protein sequence ID" value="EGB05774.1"/>
    <property type="molecule type" value="Genomic_DNA"/>
</dbReference>
<comment type="function">
    <text evidence="2">Endonuclease that specifically degrades the RNA of RNA-DNA hybrids.</text>
</comment>
<proteinExistence type="inferred from homology"/>
<dbReference type="RefSeq" id="XP_009039613.1">
    <property type="nucleotide sequence ID" value="XM_009041365.1"/>
</dbReference>
<evidence type="ECO:0000313" key="13">
    <source>
        <dbReference type="Proteomes" id="UP000002729"/>
    </source>
</evidence>
<dbReference type="GO" id="GO:0004523">
    <property type="term" value="F:RNA-DNA hybrid ribonuclease activity"/>
    <property type="evidence" value="ECO:0007669"/>
    <property type="project" value="UniProtKB-EC"/>
</dbReference>
<reference evidence="12 13" key="1">
    <citation type="journal article" date="2011" name="Proc. Natl. Acad. Sci. U.S.A.">
        <title>Niche of harmful alga Aureococcus anophagefferens revealed through ecogenomics.</title>
        <authorList>
            <person name="Gobler C.J."/>
            <person name="Berry D.L."/>
            <person name="Dyhrman S.T."/>
            <person name="Wilhelm S.W."/>
            <person name="Salamov A."/>
            <person name="Lobanov A.V."/>
            <person name="Zhang Y."/>
            <person name="Collier J.L."/>
            <person name="Wurch L.L."/>
            <person name="Kustka A.B."/>
            <person name="Dill B.D."/>
            <person name="Shah M."/>
            <person name="VerBerkmoes N.C."/>
            <person name="Kuo A."/>
            <person name="Terry A."/>
            <person name="Pangilinan J."/>
            <person name="Lindquist E.A."/>
            <person name="Lucas S."/>
            <person name="Paulsen I.T."/>
            <person name="Hattenrath-Lehmann T.K."/>
            <person name="Talmage S.C."/>
            <person name="Walker E.A."/>
            <person name="Koch F."/>
            <person name="Burson A.M."/>
            <person name="Marcoval M.A."/>
            <person name="Tang Y.Z."/>
            <person name="Lecleir G.R."/>
            <person name="Coyne K.J."/>
            <person name="Berg G.M."/>
            <person name="Bertrand E.M."/>
            <person name="Saito M.A."/>
            <person name="Gladyshev V.N."/>
            <person name="Grigoriev I.V."/>
        </authorList>
    </citation>
    <scope>NUCLEOTIDE SEQUENCE [LARGE SCALE GENOMIC DNA]</scope>
    <source>
        <strain evidence="13">CCMP 1984</strain>
    </source>
</reference>
<keyword evidence="10" id="KW-0460">Magnesium</keyword>
<dbReference type="InterPro" id="IPR009027">
    <property type="entry name" value="Ribosomal_bL9/RNase_H1_N"/>
</dbReference>
<evidence type="ECO:0000256" key="9">
    <source>
        <dbReference type="ARBA" id="ARBA00022801"/>
    </source>
</evidence>
<sequence length="52" mass="5794">MLPKAGRRFFYAVARGRETGVFATWDQCSKVVNGFAGAKYKKFDDRGAAEAF</sequence>
<keyword evidence="13" id="KW-1185">Reference proteome</keyword>
<evidence type="ECO:0000256" key="2">
    <source>
        <dbReference type="ARBA" id="ARBA00004065"/>
    </source>
</evidence>
<comment type="cofactor">
    <cofactor evidence="1">
        <name>Mg(2+)</name>
        <dbReference type="ChEBI" id="CHEBI:18420"/>
    </cofactor>
</comment>
<dbReference type="Gene3D" id="3.40.970.10">
    <property type="entry name" value="Ribonuclease H1, N-terminal domain"/>
    <property type="match status" value="1"/>
</dbReference>
<accession>F0YGL5</accession>
<dbReference type="GeneID" id="20220875"/>
<dbReference type="InterPro" id="IPR037056">
    <property type="entry name" value="RNase_H1_N_sf"/>
</dbReference>
<dbReference type="Pfam" id="PF01693">
    <property type="entry name" value="Cauli_VI"/>
    <property type="match status" value="1"/>
</dbReference>
<dbReference type="Proteomes" id="UP000002729">
    <property type="component" value="Unassembled WGS sequence"/>
</dbReference>
<evidence type="ECO:0000313" key="12">
    <source>
        <dbReference type="EMBL" id="EGB05774.1"/>
    </source>
</evidence>
<evidence type="ECO:0000256" key="8">
    <source>
        <dbReference type="ARBA" id="ARBA00022759"/>
    </source>
</evidence>
<dbReference type="OrthoDB" id="99642at2759"/>
<gene>
    <name evidence="12" type="ORF">AURANDRAFT_30365</name>
</gene>
<keyword evidence="9" id="KW-0378">Hydrolase</keyword>
<dbReference type="AlphaFoldDB" id="F0YGL5"/>
<feature type="non-terminal residue" evidence="12">
    <location>
        <position position="52"/>
    </location>
</feature>
<evidence type="ECO:0000256" key="3">
    <source>
        <dbReference type="ARBA" id="ARBA00005300"/>
    </source>
</evidence>
<comment type="similarity">
    <text evidence="3">Belongs to the RNase H family.</text>
</comment>
<protein>
    <recommendedName>
        <fullName evidence="5">Ribonuclease H</fullName>
        <ecNumber evidence="4">3.1.26.4</ecNumber>
    </recommendedName>
</protein>
<dbReference type="EC" id="3.1.26.4" evidence="4"/>
<evidence type="ECO:0000256" key="5">
    <source>
        <dbReference type="ARBA" id="ARBA00017721"/>
    </source>
</evidence>
<dbReference type="KEGG" id="aaf:AURANDRAFT_30365"/>
<dbReference type="InterPro" id="IPR011320">
    <property type="entry name" value="RNase_H1_N"/>
</dbReference>
<dbReference type="InParanoid" id="F0YGL5"/>
<keyword evidence="7" id="KW-0479">Metal-binding</keyword>
<name>F0YGL5_AURAN</name>